<dbReference type="PANTHER" id="PTHR10037:SF288">
    <property type="entry name" value="SODIUM CHANNEL PROTEIN PARA"/>
    <property type="match status" value="1"/>
</dbReference>
<sequence length="346" mass="39926">CWRERSSDGQSCCAYINTSCFGKIFWKLRCLAYSLVEHRYFETFIIVMILSSSISLAIEDKNIEDRKTIKFVLKVLDRTFSIIFIFEMCFKILAYGFHKYFTDAWCWLDFIIVFISIISLCAEGAGMGNIGAFRALRTLRALRPLRAVSRWEGMKVVVNALIQAIPAICNVLLVCLVFWLIFSIMGVNLFGGRYAGCIDRNTEKLLNVSIVANESQCLELSYYNYSWVNPNINFDHVLVAYLALFQVATFKGWVDIMNKAVDSKEPGLQPERECRVYMFLYFVFFVVFGSFFTLNLFIGVIIDNFNMQKRKAGGSMQLFMTDDQKKYYNAMKKLGSKQPRKPIPKP</sequence>
<dbReference type="CDD" id="cd13433">
    <property type="entry name" value="Na_channel_gate"/>
    <property type="match status" value="1"/>
</dbReference>
<evidence type="ECO:0000256" key="4">
    <source>
        <dbReference type="ARBA" id="ARBA00023136"/>
    </source>
</evidence>
<feature type="transmembrane region" description="Helical" evidence="5">
    <location>
        <begin position="79"/>
        <end position="98"/>
    </location>
</feature>
<keyword evidence="3 5" id="KW-1133">Transmembrane helix</keyword>
<organism evidence="8 9">
    <name type="scientific">Helobdella robusta</name>
    <name type="common">Californian leech</name>
    <dbReference type="NCBI Taxonomy" id="6412"/>
    <lineage>
        <taxon>Eukaryota</taxon>
        <taxon>Metazoa</taxon>
        <taxon>Spiralia</taxon>
        <taxon>Lophotrochozoa</taxon>
        <taxon>Annelida</taxon>
        <taxon>Clitellata</taxon>
        <taxon>Hirudinea</taxon>
        <taxon>Rhynchobdellida</taxon>
        <taxon>Glossiphoniidae</taxon>
        <taxon>Helobdella</taxon>
    </lineage>
</organism>
<dbReference type="EMBL" id="AMQM01006959">
    <property type="status" value="NOT_ANNOTATED_CDS"/>
    <property type="molecule type" value="Genomic_DNA"/>
</dbReference>
<keyword evidence="2 5" id="KW-0812">Transmembrane</keyword>
<evidence type="ECO:0000256" key="3">
    <source>
        <dbReference type="ARBA" id="ARBA00022989"/>
    </source>
</evidence>
<dbReference type="FunFam" id="1.20.120.350:FF:000026">
    <property type="entry name" value="Sodium channel protein"/>
    <property type="match status" value="1"/>
</dbReference>
<evidence type="ECO:0000256" key="1">
    <source>
        <dbReference type="ARBA" id="ARBA00004141"/>
    </source>
</evidence>
<dbReference type="InterPro" id="IPR043203">
    <property type="entry name" value="VGCC_Ca_Na"/>
</dbReference>
<reference evidence="9" key="1">
    <citation type="submission" date="2012-12" db="EMBL/GenBank/DDBJ databases">
        <authorList>
            <person name="Hellsten U."/>
            <person name="Grimwood J."/>
            <person name="Chapman J.A."/>
            <person name="Shapiro H."/>
            <person name="Aerts A."/>
            <person name="Otillar R.P."/>
            <person name="Terry A.Y."/>
            <person name="Boore J.L."/>
            <person name="Simakov O."/>
            <person name="Marletaz F."/>
            <person name="Cho S.-J."/>
            <person name="Edsinger-Gonzales E."/>
            <person name="Havlak P."/>
            <person name="Kuo D.-H."/>
            <person name="Larsson T."/>
            <person name="Lv J."/>
            <person name="Arendt D."/>
            <person name="Savage R."/>
            <person name="Osoegawa K."/>
            <person name="de Jong P."/>
            <person name="Lindberg D.R."/>
            <person name="Seaver E.C."/>
            <person name="Weisblat D.A."/>
            <person name="Putnam N.H."/>
            <person name="Grigoriev I.V."/>
            <person name="Rokhsar D.S."/>
        </authorList>
    </citation>
    <scope>NUCLEOTIDE SEQUENCE</scope>
</reference>
<feature type="transmembrane region" description="Helical" evidence="5">
    <location>
        <begin position="156"/>
        <end position="182"/>
    </location>
</feature>
<evidence type="ECO:0000256" key="5">
    <source>
        <dbReference type="SAM" id="Phobius"/>
    </source>
</evidence>
<dbReference type="CTD" id="20196579"/>
<dbReference type="PANTHER" id="PTHR10037">
    <property type="entry name" value="VOLTAGE-GATED CATION CHANNEL CALCIUM AND SODIUM"/>
    <property type="match status" value="1"/>
</dbReference>
<dbReference type="GeneID" id="20196579"/>
<dbReference type="AlphaFoldDB" id="T1EJ29"/>
<dbReference type="GO" id="GO:0005886">
    <property type="term" value="C:plasma membrane"/>
    <property type="evidence" value="ECO:0007669"/>
    <property type="project" value="InterPro"/>
</dbReference>
<dbReference type="Gene3D" id="1.10.287.70">
    <property type="match status" value="1"/>
</dbReference>
<gene>
    <name evidence="8" type="primary">20196579</name>
    <name evidence="7" type="ORF">HELRODRAFT_141205</name>
</gene>
<name>T1EJ29_HELRO</name>
<dbReference type="Pfam" id="PF00520">
    <property type="entry name" value="Ion_trans"/>
    <property type="match status" value="1"/>
</dbReference>
<accession>T1EJ29</accession>
<keyword evidence="9" id="KW-1185">Reference proteome</keyword>
<comment type="subcellular location">
    <subcellularLocation>
        <location evidence="1">Membrane</location>
        <topology evidence="1">Multi-pass membrane protein</topology>
    </subcellularLocation>
</comment>
<reference evidence="7 9" key="2">
    <citation type="journal article" date="2013" name="Nature">
        <title>Insights into bilaterian evolution from three spiralian genomes.</title>
        <authorList>
            <person name="Simakov O."/>
            <person name="Marletaz F."/>
            <person name="Cho S.J."/>
            <person name="Edsinger-Gonzales E."/>
            <person name="Havlak P."/>
            <person name="Hellsten U."/>
            <person name="Kuo D.H."/>
            <person name="Larsson T."/>
            <person name="Lv J."/>
            <person name="Arendt D."/>
            <person name="Savage R."/>
            <person name="Osoegawa K."/>
            <person name="de Jong P."/>
            <person name="Grimwood J."/>
            <person name="Chapman J.A."/>
            <person name="Shapiro H."/>
            <person name="Aerts A."/>
            <person name="Otillar R.P."/>
            <person name="Terry A.Y."/>
            <person name="Boore J.L."/>
            <person name="Grigoriev I.V."/>
            <person name="Lindberg D.R."/>
            <person name="Seaver E.C."/>
            <person name="Weisblat D.A."/>
            <person name="Putnam N.H."/>
            <person name="Rokhsar D.S."/>
        </authorList>
    </citation>
    <scope>NUCLEOTIDE SEQUENCE</scope>
</reference>
<evidence type="ECO:0000313" key="7">
    <source>
        <dbReference type="EMBL" id="ESN95163.1"/>
    </source>
</evidence>
<protein>
    <recommendedName>
        <fullName evidence="6">Ion transport domain-containing protein</fullName>
    </recommendedName>
</protein>
<evidence type="ECO:0000256" key="2">
    <source>
        <dbReference type="ARBA" id="ARBA00022692"/>
    </source>
</evidence>
<proteinExistence type="predicted"/>
<dbReference type="SUPFAM" id="SSF81324">
    <property type="entry name" value="Voltage-gated potassium channels"/>
    <property type="match status" value="1"/>
</dbReference>
<dbReference type="Proteomes" id="UP000015101">
    <property type="component" value="Unassembled WGS sequence"/>
</dbReference>
<feature type="domain" description="Ion transport" evidence="6">
    <location>
        <begin position="38"/>
        <end position="312"/>
    </location>
</feature>
<dbReference type="InterPro" id="IPR027359">
    <property type="entry name" value="Volt_channel_dom_sf"/>
</dbReference>
<feature type="transmembrane region" description="Helical" evidence="5">
    <location>
        <begin position="40"/>
        <end position="58"/>
    </location>
</feature>
<dbReference type="STRING" id="6412.T1EJ29"/>
<dbReference type="RefSeq" id="XP_009026809.1">
    <property type="nucleotide sequence ID" value="XM_009028561.1"/>
</dbReference>
<evidence type="ECO:0000259" key="6">
    <source>
        <dbReference type="Pfam" id="PF00520"/>
    </source>
</evidence>
<dbReference type="EnsemblMetazoa" id="HelroT141205">
    <property type="protein sequence ID" value="HelroP141205"/>
    <property type="gene ID" value="HelroG141205"/>
</dbReference>
<dbReference type="InterPro" id="IPR005821">
    <property type="entry name" value="Ion_trans_dom"/>
</dbReference>
<evidence type="ECO:0000313" key="8">
    <source>
        <dbReference type="EnsemblMetazoa" id="HelroP141205"/>
    </source>
</evidence>
<dbReference type="GO" id="GO:0005261">
    <property type="term" value="F:monoatomic cation channel activity"/>
    <property type="evidence" value="ECO:0007669"/>
    <property type="project" value="InterPro"/>
</dbReference>
<dbReference type="EMBL" id="KB097542">
    <property type="protein sequence ID" value="ESN95163.1"/>
    <property type="molecule type" value="Genomic_DNA"/>
</dbReference>
<keyword evidence="4 5" id="KW-0472">Membrane</keyword>
<dbReference type="KEGG" id="hro:HELRODRAFT_141205"/>
<feature type="transmembrane region" description="Helical" evidence="5">
    <location>
        <begin position="110"/>
        <end position="136"/>
    </location>
</feature>
<dbReference type="InParanoid" id="T1EJ29"/>
<dbReference type="eggNOG" id="KOG2301">
    <property type="taxonomic scope" value="Eukaryota"/>
</dbReference>
<dbReference type="HOGENOM" id="CLU_042128_0_0_1"/>
<feature type="transmembrane region" description="Helical" evidence="5">
    <location>
        <begin position="278"/>
        <end position="302"/>
    </location>
</feature>
<evidence type="ECO:0000313" key="9">
    <source>
        <dbReference type="Proteomes" id="UP000015101"/>
    </source>
</evidence>
<dbReference type="OrthoDB" id="2984333at2759"/>
<dbReference type="InterPro" id="IPR044564">
    <property type="entry name" value="Na_chnl_inactivation_gate"/>
</dbReference>
<reference evidence="8" key="3">
    <citation type="submission" date="2015-06" db="UniProtKB">
        <authorList>
            <consortium name="EnsemblMetazoa"/>
        </authorList>
    </citation>
    <scope>IDENTIFICATION</scope>
</reference>
<dbReference type="Gene3D" id="1.20.120.350">
    <property type="entry name" value="Voltage-gated potassium channels. Chain C"/>
    <property type="match status" value="1"/>
</dbReference>
<dbReference type="OMA" id="YCINETS"/>